<protein>
    <recommendedName>
        <fullName evidence="3">Transcriptional regulator, AbiEi antitoxin, Type IV TA system</fullName>
    </recommendedName>
</protein>
<gene>
    <name evidence="1" type="ORF">BN938_2524</name>
</gene>
<proteinExistence type="predicted"/>
<dbReference type="HOGENOM" id="CLU_106624_1_0_10"/>
<evidence type="ECO:0000313" key="1">
    <source>
        <dbReference type="EMBL" id="CDN32594.1"/>
    </source>
</evidence>
<evidence type="ECO:0000313" key="2">
    <source>
        <dbReference type="Proteomes" id="UP000027616"/>
    </source>
</evidence>
<dbReference type="eggNOG" id="COG5340">
    <property type="taxonomic scope" value="Bacteria"/>
</dbReference>
<reference evidence="1 2" key="1">
    <citation type="journal article" date="2015" name="Genome Announc.">
        <title>Complete Genome Sequence of the Novel Leech Symbiont Mucinivorans hirudinis M3T.</title>
        <authorList>
            <person name="Nelson M.C."/>
            <person name="Bomar L."/>
            <person name="Graf J."/>
        </authorList>
    </citation>
    <scope>NUCLEOTIDE SEQUENCE [LARGE SCALE GENOMIC DNA]</scope>
    <source>
        <strain evidence="2">M3</strain>
    </source>
</reference>
<dbReference type="STRING" id="1433126.BN938_2524"/>
<dbReference type="KEGG" id="rbc:BN938_2524"/>
<dbReference type="AlphaFoldDB" id="A0A060RED3"/>
<dbReference type="OrthoDB" id="191172at2"/>
<sequence>MKNLSQLGAIPVDYAVLESFLSDYSAPRHKIASLEKQGQILRLKRGLYVLSPEVSGELLQRELIANHIYGPSYVSMESALRYYGLIPESVYVVKSMTTKRSRSFENAIGRFDYTLCEPNYYSTGINLESNDKCSFLMASPEKALCDLIAYTPKLRPRFVKSLRLFLEEDLRLDMDGFYKMDVEILRECAENGRKKNEINNLLKLL</sequence>
<dbReference type="EMBL" id="HG934468">
    <property type="protein sequence ID" value="CDN32594.1"/>
    <property type="molecule type" value="Genomic_DNA"/>
</dbReference>
<name>A0A060RED3_9BACT</name>
<keyword evidence="2" id="KW-1185">Reference proteome</keyword>
<accession>A0A060RED3</accession>
<dbReference type="Proteomes" id="UP000027616">
    <property type="component" value="Chromosome I"/>
</dbReference>
<dbReference type="PATRIC" id="fig|1433126.3.peg.2499"/>
<evidence type="ECO:0008006" key="3">
    <source>
        <dbReference type="Google" id="ProtNLM"/>
    </source>
</evidence>
<organism evidence="1 2">
    <name type="scientific">Mucinivorans hirudinis</name>
    <dbReference type="NCBI Taxonomy" id="1433126"/>
    <lineage>
        <taxon>Bacteria</taxon>
        <taxon>Pseudomonadati</taxon>
        <taxon>Bacteroidota</taxon>
        <taxon>Bacteroidia</taxon>
        <taxon>Bacteroidales</taxon>
        <taxon>Rikenellaceae</taxon>
        <taxon>Mucinivorans</taxon>
    </lineage>
</organism>